<organism evidence="4 5">
    <name type="scientific">Candidatus Methylumidiphilus alinenensis</name>
    <dbReference type="NCBI Taxonomy" id="2202197"/>
    <lineage>
        <taxon>Bacteria</taxon>
        <taxon>Pseudomonadati</taxon>
        <taxon>Pseudomonadota</taxon>
        <taxon>Gammaproteobacteria</taxon>
        <taxon>Methylococcales</taxon>
        <taxon>Candidatus Methylumidiphilus</taxon>
    </lineage>
</organism>
<reference evidence="4 5" key="1">
    <citation type="journal article" date="2018" name="Aquat. Microb. Ecol.">
        <title>Gammaproteobacterial methanotrophs dominate.</title>
        <authorList>
            <person name="Rissanen A.J."/>
            <person name="Saarenheimo J."/>
            <person name="Tiirola M."/>
            <person name="Peura S."/>
            <person name="Aalto S.L."/>
            <person name="Karvinen A."/>
            <person name="Nykanen H."/>
        </authorList>
    </citation>
    <scope>NUCLEOTIDE SEQUENCE [LARGE SCALE GENOMIC DNA]</scope>
    <source>
        <strain evidence="4">AMbin10</strain>
    </source>
</reference>
<evidence type="ECO:0000313" key="4">
    <source>
        <dbReference type="EMBL" id="PZN75115.1"/>
    </source>
</evidence>
<evidence type="ECO:0000259" key="3">
    <source>
        <dbReference type="PROSITE" id="PS50110"/>
    </source>
</evidence>
<dbReference type="Pfam" id="PF00072">
    <property type="entry name" value="Response_reg"/>
    <property type="match status" value="1"/>
</dbReference>
<feature type="non-terminal residue" evidence="4">
    <location>
        <position position="141"/>
    </location>
</feature>
<feature type="domain" description="Response regulatory" evidence="3">
    <location>
        <begin position="13"/>
        <end position="130"/>
    </location>
</feature>
<comment type="caution">
    <text evidence="4">The sequence shown here is derived from an EMBL/GenBank/DDBJ whole genome shotgun (WGS) entry which is preliminary data.</text>
</comment>
<feature type="modified residue" description="4-aspartylphosphate" evidence="2">
    <location>
        <position position="63"/>
    </location>
</feature>
<dbReference type="CDD" id="cd00156">
    <property type="entry name" value="REC"/>
    <property type="match status" value="1"/>
</dbReference>
<gene>
    <name evidence="4" type="ORF">DM484_19675</name>
</gene>
<name>A0A2W4QSR7_9GAMM</name>
<dbReference type="SMART" id="SM00448">
    <property type="entry name" value="REC"/>
    <property type="match status" value="1"/>
</dbReference>
<dbReference type="Proteomes" id="UP000249396">
    <property type="component" value="Unassembled WGS sequence"/>
</dbReference>
<dbReference type="PANTHER" id="PTHR44591:SF25">
    <property type="entry name" value="CHEMOTAXIS TWO-COMPONENT RESPONSE REGULATOR"/>
    <property type="match status" value="1"/>
</dbReference>
<evidence type="ECO:0000313" key="5">
    <source>
        <dbReference type="Proteomes" id="UP000249396"/>
    </source>
</evidence>
<evidence type="ECO:0000256" key="2">
    <source>
        <dbReference type="PROSITE-ProRule" id="PRU00169"/>
    </source>
</evidence>
<dbReference type="SUPFAM" id="SSF52172">
    <property type="entry name" value="CheY-like"/>
    <property type="match status" value="1"/>
</dbReference>
<keyword evidence="1 2" id="KW-0597">Phosphoprotein</keyword>
<evidence type="ECO:0000256" key="1">
    <source>
        <dbReference type="ARBA" id="ARBA00022553"/>
    </source>
</evidence>
<accession>A0A2W4QSR7</accession>
<dbReference type="PROSITE" id="PS50110">
    <property type="entry name" value="RESPONSE_REGULATORY"/>
    <property type="match status" value="1"/>
</dbReference>
<proteinExistence type="predicted"/>
<dbReference type="PANTHER" id="PTHR44591">
    <property type="entry name" value="STRESS RESPONSE REGULATOR PROTEIN 1"/>
    <property type="match status" value="1"/>
</dbReference>
<sequence length="141" mass="16026">MTVQERLPKKKYQIAVIDDQEAIYLGLRSLLEAEGGHRVEYFDSPEAFLDSSKPQEFDCILLDLIFNGGMDGLQLLDHFARQHLKTPVVMMTSENKANHATTFELGRRAKALLLKPFVGYQLWEAMRKAMEPVLEGANSNE</sequence>
<dbReference type="InterPro" id="IPR001789">
    <property type="entry name" value="Sig_transdc_resp-reg_receiver"/>
</dbReference>
<dbReference type="GO" id="GO:0000160">
    <property type="term" value="P:phosphorelay signal transduction system"/>
    <property type="evidence" value="ECO:0007669"/>
    <property type="project" value="InterPro"/>
</dbReference>
<protein>
    <recommendedName>
        <fullName evidence="3">Response regulatory domain-containing protein</fullName>
    </recommendedName>
</protein>
<dbReference type="InterPro" id="IPR050595">
    <property type="entry name" value="Bact_response_regulator"/>
</dbReference>
<dbReference type="AlphaFoldDB" id="A0A2W4QSR7"/>
<dbReference type="Gene3D" id="3.40.50.2300">
    <property type="match status" value="1"/>
</dbReference>
<dbReference type="EMBL" id="QJPH01000401">
    <property type="protein sequence ID" value="PZN75115.1"/>
    <property type="molecule type" value="Genomic_DNA"/>
</dbReference>
<dbReference type="InterPro" id="IPR011006">
    <property type="entry name" value="CheY-like_superfamily"/>
</dbReference>